<dbReference type="PROSITE" id="PS51257">
    <property type="entry name" value="PROKAR_LIPOPROTEIN"/>
    <property type="match status" value="1"/>
</dbReference>
<evidence type="ECO:0008006" key="3">
    <source>
        <dbReference type="Google" id="ProtNLM"/>
    </source>
</evidence>
<name>A0ABY1X7S8_9HYPH</name>
<accession>A0ABY1X7S8</accession>
<reference evidence="1 2" key="1">
    <citation type="submission" date="2019-02" db="EMBL/GenBank/DDBJ databases">
        <title>The genomic architecture of introgression among sibling species of bacteria.</title>
        <authorList>
            <person name="Cavassim M.I.A."/>
            <person name="Moeskjaer S."/>
            <person name="Moslemi C."/>
            <person name="Fields B."/>
            <person name="Bachmann A."/>
            <person name="Vilhjalmsson B."/>
            <person name="Schierup M.H."/>
            <person name="Young J.P.W."/>
            <person name="Andersen S.U."/>
        </authorList>
    </citation>
    <scope>NUCLEOTIDE SEQUENCE [LARGE SCALE GENOMIC DNA]</scope>
    <source>
        <strain evidence="1 2">SM141A</strain>
    </source>
</reference>
<evidence type="ECO:0000313" key="1">
    <source>
        <dbReference type="EMBL" id="TAX81168.1"/>
    </source>
</evidence>
<evidence type="ECO:0000313" key="2">
    <source>
        <dbReference type="Proteomes" id="UP000291659"/>
    </source>
</evidence>
<sequence length="327" mass="35759">MTKYLSLFTASVTALLAGCAISPVQEEVTHVSTPIVVSQILCETRDAIRGQMAAYLLLQTKDDVAIAKGNELKDRSIPYSHIDLRPLKKDLKNTIASFAKYAVTYDFTFTGTILNNVNGNLTPTTTFGAGSRIFPFIARVDRQRQNIQSFRETDTFGDLLKNTTADYCPDPHENASRNYVYPITGSIGIAKQLRDFLSLKVFSKLGAKEGPPTFTSNITFTTTLHGNVDPTIVISPVENSTTRSGGYGLTLERSDEHKVIIAFAAVSSAMSEAEVAQFFTPGNEFQTPRGTAEELASQKAVAESIVRFDLGNQRGPVIINQSLLNLF</sequence>
<organism evidence="1 2">
    <name type="scientific">Rhizobium ruizarguesonis</name>
    <dbReference type="NCBI Taxonomy" id="2081791"/>
    <lineage>
        <taxon>Bacteria</taxon>
        <taxon>Pseudomonadati</taxon>
        <taxon>Pseudomonadota</taxon>
        <taxon>Alphaproteobacteria</taxon>
        <taxon>Hyphomicrobiales</taxon>
        <taxon>Rhizobiaceae</taxon>
        <taxon>Rhizobium/Agrobacterium group</taxon>
        <taxon>Rhizobium</taxon>
    </lineage>
</organism>
<gene>
    <name evidence="1" type="ORF">ELH98_08860</name>
</gene>
<dbReference type="Proteomes" id="UP000291659">
    <property type="component" value="Unassembled WGS sequence"/>
</dbReference>
<comment type="caution">
    <text evidence="1">The sequence shown here is derived from an EMBL/GenBank/DDBJ whole genome shotgun (WGS) entry which is preliminary data.</text>
</comment>
<dbReference type="RefSeq" id="WP_130762914.1">
    <property type="nucleotide sequence ID" value="NZ_SILL01000001.1"/>
</dbReference>
<proteinExistence type="predicted"/>
<dbReference type="EMBL" id="SIOX01000001">
    <property type="protein sequence ID" value="TAX81168.1"/>
    <property type="molecule type" value="Genomic_DNA"/>
</dbReference>
<keyword evidence="2" id="KW-1185">Reference proteome</keyword>
<protein>
    <recommendedName>
        <fullName evidence="3">Lipoprotein</fullName>
    </recommendedName>
</protein>